<dbReference type="Pfam" id="PF01925">
    <property type="entry name" value="TauE"/>
    <property type="match status" value="1"/>
</dbReference>
<evidence type="ECO:0000256" key="8">
    <source>
        <dbReference type="RuleBase" id="RU363041"/>
    </source>
</evidence>
<evidence type="ECO:0000256" key="3">
    <source>
        <dbReference type="ARBA" id="ARBA00022448"/>
    </source>
</evidence>
<keyword evidence="5 8" id="KW-0812">Transmembrane</keyword>
<evidence type="ECO:0000313" key="10">
    <source>
        <dbReference type="Proteomes" id="UP000680706"/>
    </source>
</evidence>
<organism evidence="9 10">
    <name type="scientific">Pseudovibrio brasiliensis</name>
    <dbReference type="NCBI Taxonomy" id="1898042"/>
    <lineage>
        <taxon>Bacteria</taxon>
        <taxon>Pseudomonadati</taxon>
        <taxon>Pseudomonadota</taxon>
        <taxon>Alphaproteobacteria</taxon>
        <taxon>Hyphomicrobiales</taxon>
        <taxon>Stappiaceae</taxon>
        <taxon>Pseudovibrio</taxon>
    </lineage>
</organism>
<feature type="transmembrane region" description="Helical" evidence="8">
    <location>
        <begin position="236"/>
        <end position="254"/>
    </location>
</feature>
<dbReference type="PANTHER" id="PTHR30269:SF32">
    <property type="entry name" value="MEMBRANE TRANSPORTER PROTEIN-RELATED"/>
    <property type="match status" value="1"/>
</dbReference>
<evidence type="ECO:0000256" key="4">
    <source>
        <dbReference type="ARBA" id="ARBA00022475"/>
    </source>
</evidence>
<evidence type="ECO:0000256" key="6">
    <source>
        <dbReference type="ARBA" id="ARBA00022989"/>
    </source>
</evidence>
<comment type="subcellular location">
    <subcellularLocation>
        <location evidence="1 8">Cell membrane</location>
        <topology evidence="1 8">Multi-pass membrane protein</topology>
    </subcellularLocation>
</comment>
<reference evidence="9 10" key="1">
    <citation type="journal article" date="2021" name="Angew. Chem. Int. Ed. Engl.">
        <title>A novel family of nonribosomal peptides modulate collective behavior in Pseudovibrio bacteria isolated from marine sponges.</title>
        <authorList>
            <person name="Ioca L.P."/>
            <person name="Dai Y."/>
            <person name="Kunakom S."/>
            <person name="Diaz-Espinosa J."/>
            <person name="Krunic A."/>
            <person name="Crnkovic C.M."/>
            <person name="Orjala J."/>
            <person name="Sanchez L.M."/>
            <person name="Ferreira A.G."/>
            <person name="Berlinck R.G.S."/>
            <person name="Eustaquio A.S."/>
        </authorList>
    </citation>
    <scope>NUCLEOTIDE SEQUENCE [LARGE SCALE GENOMIC DNA]</scope>
    <source>
        <strain evidence="9 10">Ab134</strain>
    </source>
</reference>
<keyword evidence="4 8" id="KW-1003">Cell membrane</keyword>
<feature type="transmembrane region" description="Helical" evidence="8">
    <location>
        <begin position="144"/>
        <end position="165"/>
    </location>
</feature>
<feature type="transmembrane region" description="Helical" evidence="8">
    <location>
        <begin position="106"/>
        <end position="124"/>
    </location>
</feature>
<feature type="transmembrane region" description="Helical" evidence="8">
    <location>
        <begin position="81"/>
        <end position="99"/>
    </location>
</feature>
<evidence type="ECO:0000256" key="7">
    <source>
        <dbReference type="ARBA" id="ARBA00023136"/>
    </source>
</evidence>
<proteinExistence type="inferred from homology"/>
<dbReference type="InterPro" id="IPR002781">
    <property type="entry name" value="TM_pro_TauE-like"/>
</dbReference>
<dbReference type="Proteomes" id="UP000680706">
    <property type="component" value="Chromosome"/>
</dbReference>
<evidence type="ECO:0000256" key="5">
    <source>
        <dbReference type="ARBA" id="ARBA00022692"/>
    </source>
</evidence>
<evidence type="ECO:0000256" key="2">
    <source>
        <dbReference type="ARBA" id="ARBA00009142"/>
    </source>
</evidence>
<name>A0ABX8APU4_9HYPH</name>
<dbReference type="RefSeq" id="WP_075701132.1">
    <property type="nucleotide sequence ID" value="NZ_CP074126.1"/>
</dbReference>
<keyword evidence="10" id="KW-1185">Reference proteome</keyword>
<accession>A0ABX8APU4</accession>
<gene>
    <name evidence="9" type="ORF">KGB56_06880</name>
</gene>
<feature type="transmembrane region" description="Helical" evidence="8">
    <location>
        <begin position="204"/>
        <end position="224"/>
    </location>
</feature>
<evidence type="ECO:0000313" key="9">
    <source>
        <dbReference type="EMBL" id="QUS57110.1"/>
    </source>
</evidence>
<keyword evidence="7 8" id="KW-0472">Membrane</keyword>
<feature type="transmembrane region" description="Helical" evidence="8">
    <location>
        <begin position="177"/>
        <end position="198"/>
    </location>
</feature>
<feature type="transmembrane region" description="Helical" evidence="8">
    <location>
        <begin position="52"/>
        <end position="69"/>
    </location>
</feature>
<dbReference type="InterPro" id="IPR052017">
    <property type="entry name" value="TSUP"/>
</dbReference>
<sequence>MDVVGVLGYTYVELSLIAATYFFAAFIKGFAGLGFTTSCLAILVHFIGLDRAIPLITIPALAIDIILVYESGSVKTSFLRFQKLHIFTIPGVVLGLWLLSTAPMHLLTITLGTLIILFYFYSIASKDFSLPPHLESAFASPVGFITGLLCGMTGSQLLPVAPYLISLRLPRSEFIQAINTCFTFLTLSMIIGLTYLGLLHIGAFAVSFVGLGIVYGGTKTGNYLGQYMSATMFRHVVLVMLLLSGVALIVFEVIK</sequence>
<protein>
    <recommendedName>
        <fullName evidence="8">Probable membrane transporter protein</fullName>
    </recommendedName>
</protein>
<keyword evidence="6 8" id="KW-1133">Transmembrane helix</keyword>
<keyword evidence="3" id="KW-0813">Transport</keyword>
<dbReference type="EMBL" id="CP074126">
    <property type="protein sequence ID" value="QUS57110.1"/>
    <property type="molecule type" value="Genomic_DNA"/>
</dbReference>
<dbReference type="PANTHER" id="PTHR30269">
    <property type="entry name" value="TRANSMEMBRANE PROTEIN YFCA"/>
    <property type="match status" value="1"/>
</dbReference>
<evidence type="ECO:0000256" key="1">
    <source>
        <dbReference type="ARBA" id="ARBA00004651"/>
    </source>
</evidence>
<comment type="similarity">
    <text evidence="2 8">Belongs to the 4-toluene sulfonate uptake permease (TSUP) (TC 2.A.102) family.</text>
</comment>